<proteinExistence type="predicted"/>
<reference evidence="1" key="1">
    <citation type="submission" date="2023-10" db="EMBL/GenBank/DDBJ databases">
        <title>Whole genome sequencing of actinobacterial strain Amycolatopsis sp. (BCA-696) identifies the underlying plant growth-promoting genes.</title>
        <authorList>
            <person name="Gandham P."/>
            <person name="Vadla N."/>
            <person name="Saji A."/>
            <person name="Srinivas V."/>
            <person name="Ruperao P."/>
            <person name="Selvanayagam S."/>
            <person name="Saxena R.K."/>
            <person name="Rathore A."/>
            <person name="Gopalakrishnan S."/>
            <person name="Thakur V."/>
        </authorList>
    </citation>
    <scope>NUCLEOTIDE SEQUENCE</scope>
    <source>
        <strain evidence="1">BCA-696</strain>
    </source>
</reference>
<accession>A0ACD5BJ33</accession>
<name>A0ACD5BJ33_9PSEU</name>
<evidence type="ECO:0000313" key="1">
    <source>
        <dbReference type="EMBL" id="WYW19443.1"/>
    </source>
</evidence>
<keyword evidence="2" id="KW-1185">Reference proteome</keyword>
<protein>
    <submittedName>
        <fullName evidence="1">Type I-E CRISPR-associated protein Cas5/CasD</fullName>
    </submittedName>
</protein>
<organism evidence="1 2">
    <name type="scientific">Amycolatopsis coloradensis</name>
    <dbReference type="NCBI Taxonomy" id="76021"/>
    <lineage>
        <taxon>Bacteria</taxon>
        <taxon>Bacillati</taxon>
        <taxon>Actinomycetota</taxon>
        <taxon>Actinomycetes</taxon>
        <taxon>Pseudonocardiales</taxon>
        <taxon>Pseudonocardiaceae</taxon>
        <taxon>Amycolatopsis</taxon>
    </lineage>
</organism>
<gene>
    <name evidence="1" type="primary">cas5e</name>
    <name evidence="1" type="ORF">LCL61_28255</name>
</gene>
<sequence length="241" mass="26738">MSVVALRLAGPLQAWGSGSRFVRRSTDIAPTKSGIIGMIAAARGLRRTDPLEKLLDLSFGVRIDQPGQLLRDFQTAQRPRRDRNGDLDWQSLPLSTRYYLTDATFLAVLEGERALVEGIDEAVRAPHFPLYLGRRSCPPAGPVVLGVSDQSLHDVLETWPWLASSRVQKQHRERVVRLATIRDAAPDETAVESIRDTPVSFDPNHRDYAWRSVVRDTVEVPNPHGVSDPAPEHDPMTVLGG</sequence>
<evidence type="ECO:0000313" key="2">
    <source>
        <dbReference type="Proteomes" id="UP001456344"/>
    </source>
</evidence>
<dbReference type="EMBL" id="CP150484">
    <property type="protein sequence ID" value="WYW19443.1"/>
    <property type="molecule type" value="Genomic_DNA"/>
</dbReference>
<dbReference type="Proteomes" id="UP001456344">
    <property type="component" value="Chromosome"/>
</dbReference>